<evidence type="ECO:0000256" key="1">
    <source>
        <dbReference type="ARBA" id="ARBA00022527"/>
    </source>
</evidence>
<keyword evidence="3" id="KW-0547">Nucleotide-binding</keyword>
<keyword evidence="1" id="KW-0808">Transferase</keyword>
<proteinExistence type="predicted"/>
<protein>
    <submittedName>
        <fullName evidence="3">ATP-binding protein</fullName>
    </submittedName>
</protein>
<evidence type="ECO:0000313" key="3">
    <source>
        <dbReference type="EMBL" id="MBO2464695.1"/>
    </source>
</evidence>
<dbReference type="CDD" id="cd16936">
    <property type="entry name" value="HATPase_RsbW-like"/>
    <property type="match status" value="1"/>
</dbReference>
<sequence>MEWTQEYPGLPCMVPAIRAFVRGLLSDSPRAEEAESVIAELAANSLRHTPSGGPGGVVAITVTVRPGWARVAVSDSGNGAWSRPAATERSGDYGRGLLLVDAFADKVGHDADEEGQTMWAEFTWSEDACTRRERESGGP</sequence>
<keyword evidence="1" id="KW-0418">Kinase</keyword>
<organism evidence="3 4">
    <name type="scientific">Actinomadura violacea</name>
    <dbReference type="NCBI Taxonomy" id="2819934"/>
    <lineage>
        <taxon>Bacteria</taxon>
        <taxon>Bacillati</taxon>
        <taxon>Actinomycetota</taxon>
        <taxon>Actinomycetes</taxon>
        <taxon>Streptosporangiales</taxon>
        <taxon>Thermomonosporaceae</taxon>
        <taxon>Actinomadura</taxon>
    </lineage>
</organism>
<dbReference type="RefSeq" id="WP_208251414.1">
    <property type="nucleotide sequence ID" value="NZ_JAGEPF010000037.1"/>
</dbReference>
<dbReference type="GO" id="GO:0005524">
    <property type="term" value="F:ATP binding"/>
    <property type="evidence" value="ECO:0007669"/>
    <property type="project" value="UniProtKB-KW"/>
</dbReference>
<keyword evidence="1" id="KW-0723">Serine/threonine-protein kinase</keyword>
<keyword evidence="4" id="KW-1185">Reference proteome</keyword>
<evidence type="ECO:0000313" key="4">
    <source>
        <dbReference type="Proteomes" id="UP000680206"/>
    </source>
</evidence>
<comment type="caution">
    <text evidence="3">The sequence shown here is derived from an EMBL/GenBank/DDBJ whole genome shotgun (WGS) entry which is preliminary data.</text>
</comment>
<gene>
    <name evidence="3" type="ORF">J4709_44715</name>
</gene>
<dbReference type="Gene3D" id="3.30.565.10">
    <property type="entry name" value="Histidine kinase-like ATPase, C-terminal domain"/>
    <property type="match status" value="1"/>
</dbReference>
<dbReference type="InterPro" id="IPR050267">
    <property type="entry name" value="Anti-sigma-factor_SerPK"/>
</dbReference>
<dbReference type="PANTHER" id="PTHR35526:SF3">
    <property type="entry name" value="ANTI-SIGMA-F FACTOR RSBW"/>
    <property type="match status" value="1"/>
</dbReference>
<dbReference type="InterPro" id="IPR036890">
    <property type="entry name" value="HATPase_C_sf"/>
</dbReference>
<accession>A0ABS3S8Z0</accession>
<evidence type="ECO:0000259" key="2">
    <source>
        <dbReference type="Pfam" id="PF13581"/>
    </source>
</evidence>
<dbReference type="Proteomes" id="UP000680206">
    <property type="component" value="Unassembled WGS sequence"/>
</dbReference>
<name>A0ABS3S8Z0_9ACTN</name>
<dbReference type="Pfam" id="PF13581">
    <property type="entry name" value="HATPase_c_2"/>
    <property type="match status" value="1"/>
</dbReference>
<dbReference type="SUPFAM" id="SSF55874">
    <property type="entry name" value="ATPase domain of HSP90 chaperone/DNA topoisomerase II/histidine kinase"/>
    <property type="match status" value="1"/>
</dbReference>
<dbReference type="EMBL" id="JAGEPF010000037">
    <property type="protein sequence ID" value="MBO2464695.1"/>
    <property type="molecule type" value="Genomic_DNA"/>
</dbReference>
<feature type="domain" description="Histidine kinase/HSP90-like ATPase" evidence="2">
    <location>
        <begin position="17"/>
        <end position="119"/>
    </location>
</feature>
<dbReference type="PANTHER" id="PTHR35526">
    <property type="entry name" value="ANTI-SIGMA-F FACTOR RSBW-RELATED"/>
    <property type="match status" value="1"/>
</dbReference>
<keyword evidence="3" id="KW-0067">ATP-binding</keyword>
<reference evidence="3 4" key="1">
    <citation type="submission" date="2021-03" db="EMBL/GenBank/DDBJ databases">
        <title>Actinomadura violae sp. nov., isolated from lichen in Thailand.</title>
        <authorList>
            <person name="Kanchanasin P."/>
            <person name="Saeng-In P."/>
            <person name="Phongsopitanun W."/>
            <person name="Yuki M."/>
            <person name="Kudo T."/>
            <person name="Ohkuma M."/>
            <person name="Tanasupawat S."/>
        </authorList>
    </citation>
    <scope>NUCLEOTIDE SEQUENCE [LARGE SCALE GENOMIC DNA]</scope>
    <source>
        <strain evidence="3 4">LCR2-06</strain>
    </source>
</reference>
<dbReference type="InterPro" id="IPR003594">
    <property type="entry name" value="HATPase_dom"/>
</dbReference>